<dbReference type="AlphaFoldDB" id="A0AB37GKA1"/>
<accession>A0AB37GKA1</accession>
<sequence>MHHYVRCRSLNRKKRISVLLKPDEDETGMWFLGMPGAAVLLTEDQMIQLGNTIADLLETDE</sequence>
<evidence type="ECO:0000313" key="3">
    <source>
        <dbReference type="Proteomes" id="UP000594774"/>
    </source>
</evidence>
<reference evidence="3 4" key="1">
    <citation type="submission" date="2020-12" db="EMBL/GenBank/DDBJ databases">
        <title>FDA dAtabase for Regulatory Grade micrObial Sequences (FDA-ARGOS): Supporting development and validation of Infectious Disease Dx tests.</title>
        <authorList>
            <person name="Sproer C."/>
            <person name="Gronow S."/>
            <person name="Severitt S."/>
            <person name="Schroder I."/>
            <person name="Tallon L."/>
            <person name="Sadzewicz L."/>
            <person name="Zhao X."/>
            <person name="Boylan J."/>
            <person name="Ott S."/>
            <person name="Bowen H."/>
            <person name="Vavikolanu K."/>
            <person name="Mehta A."/>
            <person name="Aluvathingal J."/>
            <person name="Nadendla S."/>
            <person name="Lowell S."/>
            <person name="Myers T."/>
            <person name="Yan Y."/>
            <person name="Sichtig H."/>
        </authorList>
    </citation>
    <scope>NUCLEOTIDE SEQUENCE [LARGE SCALE GENOMIC DNA]</scope>
    <source>
        <strain evidence="1 3">FDAARGOS_938</strain>
        <strain evidence="2 4">FDAARGOS_991</strain>
    </source>
</reference>
<organism evidence="1 3">
    <name type="scientific">Corynebacterium amycolatum</name>
    <dbReference type="NCBI Taxonomy" id="43765"/>
    <lineage>
        <taxon>Bacteria</taxon>
        <taxon>Bacillati</taxon>
        <taxon>Actinomycetota</taxon>
        <taxon>Actinomycetes</taxon>
        <taxon>Mycobacteriales</taxon>
        <taxon>Corynebacteriaceae</taxon>
        <taxon>Corynebacterium</taxon>
    </lineage>
</organism>
<dbReference type="Proteomes" id="UP000594774">
    <property type="component" value="Chromosome"/>
</dbReference>
<evidence type="ECO:0008006" key="5">
    <source>
        <dbReference type="Google" id="ProtNLM"/>
    </source>
</evidence>
<gene>
    <name evidence="1" type="ORF">I6G95_03800</name>
    <name evidence="2" type="ORF">I6H48_04380</name>
</gene>
<evidence type="ECO:0000313" key="2">
    <source>
        <dbReference type="EMBL" id="QQB83451.1"/>
    </source>
</evidence>
<dbReference type="Proteomes" id="UP000595198">
    <property type="component" value="Chromosome"/>
</dbReference>
<evidence type="ECO:0000313" key="1">
    <source>
        <dbReference type="EMBL" id="QPR31571.1"/>
    </source>
</evidence>
<dbReference type="RefSeq" id="WP_181895428.1">
    <property type="nucleotide sequence ID" value="NZ_CP065628.1"/>
</dbReference>
<dbReference type="EMBL" id="CP066023">
    <property type="protein sequence ID" value="QQB83451.1"/>
    <property type="molecule type" value="Genomic_DNA"/>
</dbReference>
<proteinExistence type="predicted"/>
<evidence type="ECO:0000313" key="4">
    <source>
        <dbReference type="Proteomes" id="UP000595198"/>
    </source>
</evidence>
<name>A0AB37GKA1_CORAY</name>
<keyword evidence="4" id="KW-1185">Reference proteome</keyword>
<protein>
    <recommendedName>
        <fullName evidence="5">DUF302 domain-containing protein</fullName>
    </recommendedName>
</protein>
<dbReference type="EMBL" id="CP065628">
    <property type="protein sequence ID" value="QPR31571.1"/>
    <property type="molecule type" value="Genomic_DNA"/>
</dbReference>